<dbReference type="AlphaFoldDB" id="A0A0U4CKA7"/>
<evidence type="ECO:0000256" key="1">
    <source>
        <dbReference type="SAM" id="SignalP"/>
    </source>
</evidence>
<dbReference type="EMBL" id="KU218684">
    <property type="protein sequence ID" value="ALX00064.1"/>
    <property type="molecule type" value="mRNA"/>
</dbReference>
<reference evidence="2" key="2">
    <citation type="submission" date="2015-12" db="EMBL/GenBank/DDBJ databases">
        <authorList>
            <person name="Shamseldin A."/>
            <person name="Moawad H."/>
            <person name="Abd El-Rahim W.M."/>
            <person name="Sadowsky M.J."/>
        </authorList>
    </citation>
    <scope>NUCLEOTIDE SEQUENCE</scope>
</reference>
<reference evidence="2" key="1">
    <citation type="journal article" date="2015" name="BMC Genomics">
        <title>Combining RNA-seq and proteomic profiling to identify seminal fluid proteins in the migratory grasshopper Melanoplus sanguinipes (F).</title>
        <authorList>
            <person name="Bonilla M.L."/>
            <person name="Todd C."/>
            <person name="Erlandson M."/>
            <person name="Andres J."/>
        </authorList>
    </citation>
    <scope>NUCLEOTIDE SEQUENCE</scope>
</reference>
<evidence type="ECO:0000313" key="2">
    <source>
        <dbReference type="EMBL" id="ALX00064.1"/>
    </source>
</evidence>
<feature type="signal peptide" evidence="1">
    <location>
        <begin position="1"/>
        <end position="28"/>
    </location>
</feature>
<name>A0A0U4CKA7_MELSA</name>
<feature type="non-terminal residue" evidence="2">
    <location>
        <position position="99"/>
    </location>
</feature>
<accession>A0A0U4CKA7</accession>
<organism evidence="2">
    <name type="scientific">Melanoplus sanguinipes</name>
    <name type="common">Migratory grasshopper</name>
    <dbReference type="NCBI Taxonomy" id="65742"/>
    <lineage>
        <taxon>Eukaryota</taxon>
        <taxon>Metazoa</taxon>
        <taxon>Ecdysozoa</taxon>
        <taxon>Arthropoda</taxon>
        <taxon>Hexapoda</taxon>
        <taxon>Insecta</taxon>
        <taxon>Pterygota</taxon>
        <taxon>Neoptera</taxon>
        <taxon>Polyneoptera</taxon>
        <taxon>Orthoptera</taxon>
        <taxon>Caelifera</taxon>
        <taxon>Acrididea</taxon>
        <taxon>Acridomorpha</taxon>
        <taxon>Acridoidea</taxon>
        <taxon>Acrididae</taxon>
        <taxon>Melanoplinae</taxon>
        <taxon>Melanoplini</taxon>
        <taxon>Melanoplus</taxon>
    </lineage>
</organism>
<keyword evidence="1" id="KW-0732">Signal</keyword>
<sequence>MEMMALQNALSRLGSAILLFCILKVTSADHEPSIRGLFNLYNHQHGQKLRLVNLKYERCGPESDPGRLEKLEIKATPTGDALVSVAASTDVDVNPPVQV</sequence>
<proteinExistence type="evidence at transcript level"/>
<protein>
    <submittedName>
        <fullName evidence="2">Uncharacterized protein</fullName>
    </submittedName>
</protein>
<feature type="chain" id="PRO_5006847858" evidence="1">
    <location>
        <begin position="29"/>
        <end position="99"/>
    </location>
</feature>